<gene>
    <name evidence="2" type="ORF">BJY28_002857</name>
</gene>
<reference evidence="2 3" key="1">
    <citation type="submission" date="2020-07" db="EMBL/GenBank/DDBJ databases">
        <title>Sequencing the genomes of 1000 actinobacteria strains.</title>
        <authorList>
            <person name="Klenk H.-P."/>
        </authorList>
    </citation>
    <scope>NUCLEOTIDE SEQUENCE [LARGE SCALE GENOMIC DNA]</scope>
    <source>
        <strain evidence="2 3">DSM 24723</strain>
    </source>
</reference>
<dbReference type="EMBL" id="JACBZX010000001">
    <property type="protein sequence ID" value="NYG38388.1"/>
    <property type="molecule type" value="Genomic_DNA"/>
</dbReference>
<accession>A0A852X7J5</accession>
<sequence length="193" mass="20607">MSVRRLAATAPLGVALAALLVPQTATAEPGPPNEPELTPSYLTSTVVEGSLEGTPGNRHQIVVDRSQRDTVDGWVRSWSCPEGATVTMTWASSSCTYRLTQDLRSQYGTSADEWLSSTGRSATVSAPNLVGVNRDTGYVRRLPLELTFVAGQDATLTQEVSSYTYSPARVRGEIGGARYADSDGYVGYRVVSG</sequence>
<keyword evidence="3" id="KW-1185">Reference proteome</keyword>
<dbReference type="AlphaFoldDB" id="A0A852X7J5"/>
<evidence type="ECO:0000313" key="2">
    <source>
        <dbReference type="EMBL" id="NYG38388.1"/>
    </source>
</evidence>
<proteinExistence type="predicted"/>
<name>A0A852X7J5_9MICO</name>
<evidence type="ECO:0000313" key="3">
    <source>
        <dbReference type="Proteomes" id="UP000592181"/>
    </source>
</evidence>
<protein>
    <submittedName>
        <fullName evidence="2">Uncharacterized protein</fullName>
    </submittedName>
</protein>
<evidence type="ECO:0000256" key="1">
    <source>
        <dbReference type="SAM" id="SignalP"/>
    </source>
</evidence>
<comment type="caution">
    <text evidence="2">The sequence shown here is derived from an EMBL/GenBank/DDBJ whole genome shotgun (WGS) entry which is preliminary data.</text>
</comment>
<feature type="chain" id="PRO_5032347565" evidence="1">
    <location>
        <begin position="28"/>
        <end position="193"/>
    </location>
</feature>
<organism evidence="2 3">
    <name type="scientific">Janibacter alkaliphilus</name>
    <dbReference type="NCBI Taxonomy" id="1069963"/>
    <lineage>
        <taxon>Bacteria</taxon>
        <taxon>Bacillati</taxon>
        <taxon>Actinomycetota</taxon>
        <taxon>Actinomycetes</taxon>
        <taxon>Micrococcales</taxon>
        <taxon>Intrasporangiaceae</taxon>
        <taxon>Janibacter</taxon>
    </lineage>
</organism>
<dbReference type="Proteomes" id="UP000592181">
    <property type="component" value="Unassembled WGS sequence"/>
</dbReference>
<dbReference type="RefSeq" id="WP_179463590.1">
    <property type="nucleotide sequence ID" value="NZ_JACBZX010000001.1"/>
</dbReference>
<feature type="signal peptide" evidence="1">
    <location>
        <begin position="1"/>
        <end position="27"/>
    </location>
</feature>
<keyword evidence="1" id="KW-0732">Signal</keyword>